<evidence type="ECO:0000313" key="1">
    <source>
        <dbReference type="EMBL" id="KDP43643.1"/>
    </source>
</evidence>
<protein>
    <submittedName>
        <fullName evidence="1">Uncharacterized protein</fullName>
    </submittedName>
</protein>
<name>A0A067L8T5_JATCU</name>
<keyword evidence="2" id="KW-1185">Reference proteome</keyword>
<proteinExistence type="predicted"/>
<gene>
    <name evidence="1" type="ORF">JCGZ_22957</name>
</gene>
<dbReference type="EMBL" id="KK914265">
    <property type="protein sequence ID" value="KDP43643.1"/>
    <property type="molecule type" value="Genomic_DNA"/>
</dbReference>
<evidence type="ECO:0000313" key="2">
    <source>
        <dbReference type="Proteomes" id="UP000027138"/>
    </source>
</evidence>
<dbReference type="Proteomes" id="UP000027138">
    <property type="component" value="Unassembled WGS sequence"/>
</dbReference>
<reference evidence="1 2" key="1">
    <citation type="journal article" date="2014" name="PLoS ONE">
        <title>Global Analysis of Gene Expression Profiles in Physic Nut (Jatropha curcas L.) Seedlings Exposed to Salt Stress.</title>
        <authorList>
            <person name="Zhang L."/>
            <person name="Zhang C."/>
            <person name="Wu P."/>
            <person name="Chen Y."/>
            <person name="Li M."/>
            <person name="Jiang H."/>
            <person name="Wu G."/>
        </authorList>
    </citation>
    <scope>NUCLEOTIDE SEQUENCE [LARGE SCALE GENOMIC DNA]</scope>
    <source>
        <strain evidence="2">cv. GZQX0401</strain>
        <tissue evidence="1">Young leaves</tissue>
    </source>
</reference>
<accession>A0A067L8T5</accession>
<sequence>MPVPKEDINKKACLGTERHACLSTPMMHFILETQILARPSHATGHACATNSSLDVPLSTARAEPSFKLKLWHAQTVQNSTPVLRIKCCLKSRTPANLYNLHGPTSDTFLTYKSRSNPI</sequence>
<organism evidence="1 2">
    <name type="scientific">Jatropha curcas</name>
    <name type="common">Barbados nut</name>
    <dbReference type="NCBI Taxonomy" id="180498"/>
    <lineage>
        <taxon>Eukaryota</taxon>
        <taxon>Viridiplantae</taxon>
        <taxon>Streptophyta</taxon>
        <taxon>Embryophyta</taxon>
        <taxon>Tracheophyta</taxon>
        <taxon>Spermatophyta</taxon>
        <taxon>Magnoliopsida</taxon>
        <taxon>eudicotyledons</taxon>
        <taxon>Gunneridae</taxon>
        <taxon>Pentapetalae</taxon>
        <taxon>rosids</taxon>
        <taxon>fabids</taxon>
        <taxon>Malpighiales</taxon>
        <taxon>Euphorbiaceae</taxon>
        <taxon>Crotonoideae</taxon>
        <taxon>Jatropheae</taxon>
        <taxon>Jatropha</taxon>
    </lineage>
</organism>
<dbReference type="AlphaFoldDB" id="A0A067L8T5"/>